<feature type="compositionally biased region" description="Acidic residues" evidence="9">
    <location>
        <begin position="553"/>
        <end position="575"/>
    </location>
</feature>
<dbReference type="FunFam" id="3.30.160.60:FF:000690">
    <property type="entry name" value="Zinc finger protein 354C"/>
    <property type="match status" value="1"/>
</dbReference>
<feature type="domain" description="C2H2-type" evidence="11">
    <location>
        <begin position="347"/>
        <end position="375"/>
    </location>
</feature>
<dbReference type="GO" id="GO:0010468">
    <property type="term" value="P:regulation of gene expression"/>
    <property type="evidence" value="ECO:0007669"/>
    <property type="project" value="TreeGrafter"/>
</dbReference>
<dbReference type="SMART" id="SM00355">
    <property type="entry name" value="ZnF_C2H2"/>
    <property type="match status" value="15"/>
</dbReference>
<evidence type="ECO:0000313" key="12">
    <source>
        <dbReference type="Proteomes" id="UP000515159"/>
    </source>
</evidence>
<dbReference type="InParanoid" id="A0A6P8Q5R5"/>
<feature type="region of interest" description="Disordered" evidence="9">
    <location>
        <begin position="927"/>
        <end position="946"/>
    </location>
</feature>
<feature type="compositionally biased region" description="Acidic residues" evidence="9">
    <location>
        <begin position="484"/>
        <end position="493"/>
    </location>
</feature>
<dbReference type="AlphaFoldDB" id="A0A6P8Q5R5"/>
<dbReference type="GeneID" id="117356478"/>
<evidence type="ECO:0000256" key="7">
    <source>
        <dbReference type="ARBA" id="ARBA00023242"/>
    </source>
</evidence>
<comment type="subcellular location">
    <subcellularLocation>
        <location evidence="1">Nucleus</location>
    </subcellularLocation>
</comment>
<dbReference type="InterPro" id="IPR013087">
    <property type="entry name" value="Znf_C2H2_type"/>
</dbReference>
<feature type="domain" description="C2H2-type" evidence="11">
    <location>
        <begin position="810"/>
        <end position="837"/>
    </location>
</feature>
<feature type="domain" description="BTB" evidence="10">
    <location>
        <begin position="31"/>
        <end position="103"/>
    </location>
</feature>
<feature type="compositionally biased region" description="Basic and acidic residues" evidence="9">
    <location>
        <begin position="932"/>
        <end position="946"/>
    </location>
</feature>
<sequence length="969" mass="111611">MEQAKILMTSKVATSNLLSALHSFYLFGHLCDATVQTEHRGVQEQFLVHKAVLAASSNYFKGIFLVNEAMSTKNCRVTLSDICKDDFATFLEFVYTAGVEIEPERVCRMKEIAERLECKDLLDICEEMKTNGNKETLDANVYLKDQVDGKNESSMFQQVENDELCESSQTGVIPRKSKLSDRLESKKLASCKGIVDNQADISDKARETLESPENRKLYLRRHYKTKLEKALMNENTDTPNQKGTNETYIASKTAVPNQHFEEKNSITLPLCKNERKESLRSASSLLEMNVCEKCNQPFHSVKKYQLHMGKEHSSKIVQCSYSVCDQLFSNQQNLRQHNSTVRDEHPFPCAHCEKSFKCQKDRNDHIQRLHEKKRSPQVCPYCDKVISSRCGLTVHIRTHTGEKPYTCKRCLASFAQRSTYNTHIRKIHESGQDKKSLPVYWKVVPPVYIQDSTDYTRVKSDQKRKDQEKTKGFLPTATIKETTGDDGEPDSSSEVEANWSTERKSRNDQIENSKENRTEKGSQEEDTNEQKNEDDMSIRHEREGVYDAGCSETELDDDKGSESLCSDDDDDDDYYINDNNDKDIESDEDFKVKKDGKVGLMKKSVYVIDCDRCEKQFVSRKNYVDHCTDVHKCLPGKVYRCDICSKSFASYNSWKEHRACVHTEERQYACTLCNSTFKRKRDVRTHYIRKHEGRVKRSLCSVCGKILSSRTALVFHMRTHTGEKPYECTICRSRFAQPSQLKIHTRSHTGEKPYVCEECGACFADKGKLNGHKRIHTGERLFKCDVCGKHFATNEYLKCHKRCHMGAKPYKCDVCGKTFGLRASLAQHNNVHAETRPYFCEQCGKTFTQQGALRRHQRIHTGEKPYKCRACERTFTDMSTLRRHVSIHDRSVHWRSFLIDLTTKKDHNWSKIETLADTCIGEDSTQEIWSGDQDKPDKPENARDINTKHIPANVNPIDKHNSLTYFLSQ</sequence>
<evidence type="ECO:0000256" key="2">
    <source>
        <dbReference type="ARBA" id="ARBA00006991"/>
    </source>
</evidence>
<dbReference type="InterPro" id="IPR036236">
    <property type="entry name" value="Znf_C2H2_sf"/>
</dbReference>
<dbReference type="SUPFAM" id="SSF57667">
    <property type="entry name" value="beta-beta-alpha zinc fingers"/>
    <property type="match status" value="7"/>
</dbReference>
<feature type="compositionally biased region" description="Basic and acidic residues" evidence="9">
    <location>
        <begin position="455"/>
        <end position="471"/>
    </location>
</feature>
<dbReference type="PANTHER" id="PTHR16515:SF66">
    <property type="entry name" value="C2H2-TYPE DOMAIN-CONTAINING PROTEIN"/>
    <property type="match status" value="1"/>
</dbReference>
<evidence type="ECO:0000256" key="1">
    <source>
        <dbReference type="ARBA" id="ARBA00004123"/>
    </source>
</evidence>
<dbReference type="Pfam" id="PF13912">
    <property type="entry name" value="zf-C2H2_6"/>
    <property type="match status" value="2"/>
</dbReference>
<evidence type="ECO:0000256" key="8">
    <source>
        <dbReference type="PROSITE-ProRule" id="PRU00042"/>
    </source>
</evidence>
<keyword evidence="6" id="KW-0862">Zinc</keyword>
<organism evidence="12 13">
    <name type="scientific">Geotrypetes seraphini</name>
    <name type="common">Gaboon caecilian</name>
    <name type="synonym">Caecilia seraphini</name>
    <dbReference type="NCBI Taxonomy" id="260995"/>
    <lineage>
        <taxon>Eukaryota</taxon>
        <taxon>Metazoa</taxon>
        <taxon>Chordata</taxon>
        <taxon>Craniata</taxon>
        <taxon>Vertebrata</taxon>
        <taxon>Euteleostomi</taxon>
        <taxon>Amphibia</taxon>
        <taxon>Gymnophiona</taxon>
        <taxon>Geotrypetes</taxon>
    </lineage>
</organism>
<keyword evidence="4" id="KW-0677">Repeat</keyword>
<evidence type="ECO:0000256" key="5">
    <source>
        <dbReference type="ARBA" id="ARBA00022771"/>
    </source>
</evidence>
<dbReference type="Gene3D" id="3.30.710.10">
    <property type="entry name" value="Potassium Channel Kv1.1, Chain A"/>
    <property type="match status" value="1"/>
</dbReference>
<feature type="domain" description="C2H2-type" evidence="11">
    <location>
        <begin position="838"/>
        <end position="865"/>
    </location>
</feature>
<dbReference type="SMART" id="SM00225">
    <property type="entry name" value="BTB"/>
    <property type="match status" value="1"/>
</dbReference>
<dbReference type="Gene3D" id="3.30.160.60">
    <property type="entry name" value="Classic Zinc Finger"/>
    <property type="match status" value="11"/>
</dbReference>
<feature type="domain" description="C2H2-type" evidence="11">
    <location>
        <begin position="754"/>
        <end position="781"/>
    </location>
</feature>
<comment type="similarity">
    <text evidence="2">Belongs to the krueppel C2H2-type zinc-finger protein family.</text>
</comment>
<dbReference type="RefSeq" id="XP_033791614.1">
    <property type="nucleotide sequence ID" value="XM_033935723.1"/>
</dbReference>
<evidence type="ECO:0000256" key="9">
    <source>
        <dbReference type="SAM" id="MobiDB-lite"/>
    </source>
</evidence>
<keyword evidence="7" id="KW-0539">Nucleus</keyword>
<protein>
    <submittedName>
        <fullName evidence="13">GDNF-inducible zinc finger protein 1-like isoform X1</fullName>
    </submittedName>
</protein>
<dbReference type="OrthoDB" id="1095242at2759"/>
<feature type="domain" description="C2H2-type" evidence="11">
    <location>
        <begin position="866"/>
        <end position="888"/>
    </location>
</feature>
<keyword evidence="12" id="KW-1185">Reference proteome</keyword>
<name>A0A6P8Q5R5_GEOSA</name>
<dbReference type="FunFam" id="3.30.160.60:FF:000110">
    <property type="entry name" value="Zinc finger protein-like"/>
    <property type="match status" value="1"/>
</dbReference>
<dbReference type="FunFam" id="3.30.160.60:FF:001818">
    <property type="entry name" value="GDNF-inducible zinc finger protein 1 isoform X1"/>
    <property type="match status" value="1"/>
</dbReference>
<dbReference type="SUPFAM" id="SSF54695">
    <property type="entry name" value="POZ domain"/>
    <property type="match status" value="1"/>
</dbReference>
<dbReference type="PROSITE" id="PS50157">
    <property type="entry name" value="ZINC_FINGER_C2H2_2"/>
    <property type="match status" value="13"/>
</dbReference>
<feature type="domain" description="C2H2-type" evidence="11">
    <location>
        <begin position="698"/>
        <end position="725"/>
    </location>
</feature>
<dbReference type="Pfam" id="PF00651">
    <property type="entry name" value="BTB"/>
    <property type="match status" value="1"/>
</dbReference>
<dbReference type="FunFam" id="3.30.160.60:FF:002343">
    <property type="entry name" value="Zinc finger protein 33A"/>
    <property type="match status" value="1"/>
</dbReference>
<feature type="domain" description="C2H2-type" evidence="11">
    <location>
        <begin position="726"/>
        <end position="753"/>
    </location>
</feature>
<dbReference type="GO" id="GO:0008270">
    <property type="term" value="F:zinc ion binding"/>
    <property type="evidence" value="ECO:0007669"/>
    <property type="project" value="UniProtKB-KW"/>
</dbReference>
<feature type="domain" description="C2H2-type" evidence="11">
    <location>
        <begin position="405"/>
        <end position="433"/>
    </location>
</feature>
<feature type="domain" description="C2H2-type" evidence="11">
    <location>
        <begin position="377"/>
        <end position="404"/>
    </location>
</feature>
<feature type="domain" description="C2H2-type" evidence="11">
    <location>
        <begin position="639"/>
        <end position="667"/>
    </location>
</feature>
<feature type="region of interest" description="Disordered" evidence="9">
    <location>
        <begin position="455"/>
        <end position="581"/>
    </location>
</feature>
<dbReference type="GO" id="GO:0005634">
    <property type="term" value="C:nucleus"/>
    <property type="evidence" value="ECO:0007669"/>
    <property type="project" value="UniProtKB-SubCell"/>
</dbReference>
<dbReference type="FunFam" id="3.30.160.60:FF:004075">
    <property type="match status" value="1"/>
</dbReference>
<evidence type="ECO:0000256" key="3">
    <source>
        <dbReference type="ARBA" id="ARBA00022723"/>
    </source>
</evidence>
<reference evidence="13" key="1">
    <citation type="submission" date="2025-08" db="UniProtKB">
        <authorList>
            <consortium name="RefSeq"/>
        </authorList>
    </citation>
    <scope>IDENTIFICATION</scope>
</reference>
<dbReference type="FunFam" id="3.30.160.60:FF:001498">
    <property type="entry name" value="Zinc finger protein 404"/>
    <property type="match status" value="1"/>
</dbReference>
<dbReference type="FunFam" id="3.30.160.60:FF:004271">
    <property type="match status" value="1"/>
</dbReference>
<evidence type="ECO:0000256" key="4">
    <source>
        <dbReference type="ARBA" id="ARBA00022737"/>
    </source>
</evidence>
<dbReference type="PROSITE" id="PS00028">
    <property type="entry name" value="ZINC_FINGER_C2H2_1"/>
    <property type="match status" value="13"/>
</dbReference>
<dbReference type="CTD" id="119971011"/>
<dbReference type="PANTHER" id="PTHR16515">
    <property type="entry name" value="PR DOMAIN ZINC FINGER PROTEIN"/>
    <property type="match status" value="1"/>
</dbReference>
<feature type="compositionally biased region" description="Basic and acidic residues" evidence="9">
    <location>
        <begin position="501"/>
        <end position="545"/>
    </location>
</feature>
<dbReference type="Proteomes" id="UP000515159">
    <property type="component" value="Chromosome 3"/>
</dbReference>
<dbReference type="InterPro" id="IPR050331">
    <property type="entry name" value="Zinc_finger"/>
</dbReference>
<accession>A0A6P8Q5R5</accession>
<dbReference type="KEGG" id="gsh:117356478"/>
<keyword evidence="3" id="KW-0479">Metal-binding</keyword>
<evidence type="ECO:0000259" key="10">
    <source>
        <dbReference type="PROSITE" id="PS50097"/>
    </source>
</evidence>
<feature type="domain" description="C2H2-type" evidence="11">
    <location>
        <begin position="782"/>
        <end position="809"/>
    </location>
</feature>
<keyword evidence="5 8" id="KW-0863">Zinc-finger</keyword>
<dbReference type="Pfam" id="PF00096">
    <property type="entry name" value="zf-C2H2"/>
    <property type="match status" value="6"/>
</dbReference>
<dbReference type="FunFam" id="3.30.160.60:FF:001443">
    <property type="entry name" value="Zinc finger protein 668"/>
    <property type="match status" value="1"/>
</dbReference>
<evidence type="ECO:0000256" key="6">
    <source>
        <dbReference type="ARBA" id="ARBA00022833"/>
    </source>
</evidence>
<evidence type="ECO:0000313" key="13">
    <source>
        <dbReference type="RefSeq" id="XP_033791614.1"/>
    </source>
</evidence>
<evidence type="ECO:0000259" key="11">
    <source>
        <dbReference type="PROSITE" id="PS50157"/>
    </source>
</evidence>
<gene>
    <name evidence="13" type="primary">LOC117356478</name>
</gene>
<feature type="domain" description="C2H2-type" evidence="11">
    <location>
        <begin position="317"/>
        <end position="346"/>
    </location>
</feature>
<feature type="domain" description="C2H2-type" evidence="11">
    <location>
        <begin position="668"/>
        <end position="696"/>
    </location>
</feature>
<proteinExistence type="inferred from homology"/>
<dbReference type="InterPro" id="IPR011333">
    <property type="entry name" value="SKP1/BTB/POZ_sf"/>
</dbReference>
<dbReference type="InterPro" id="IPR000210">
    <property type="entry name" value="BTB/POZ_dom"/>
</dbReference>
<dbReference type="PROSITE" id="PS50097">
    <property type="entry name" value="BTB"/>
    <property type="match status" value="1"/>
</dbReference>
<dbReference type="FunFam" id="3.30.160.60:FF:002711">
    <property type="entry name" value="Zinc finger protein 16"/>
    <property type="match status" value="1"/>
</dbReference>